<feature type="region of interest" description="Disordered" evidence="1">
    <location>
        <begin position="675"/>
        <end position="711"/>
    </location>
</feature>
<protein>
    <recommendedName>
        <fullName evidence="4">MYND-type domain-containing protein</fullName>
    </recommendedName>
</protein>
<gene>
    <name evidence="2" type="ORF">VaNZ11_012265</name>
</gene>
<reference evidence="2 3" key="1">
    <citation type="journal article" date="2023" name="IScience">
        <title>Expanded male sex-determining region conserved during the evolution of homothallism in the green alga Volvox.</title>
        <authorList>
            <person name="Yamamoto K."/>
            <person name="Matsuzaki R."/>
            <person name="Mahakham W."/>
            <person name="Heman W."/>
            <person name="Sekimoto H."/>
            <person name="Kawachi M."/>
            <person name="Minakuchi Y."/>
            <person name="Toyoda A."/>
            <person name="Nozaki H."/>
        </authorList>
    </citation>
    <scope>NUCLEOTIDE SEQUENCE [LARGE SCALE GENOMIC DNA]</scope>
    <source>
        <strain evidence="2 3">NIES-4468</strain>
    </source>
</reference>
<dbReference type="Proteomes" id="UP001165090">
    <property type="component" value="Unassembled WGS sequence"/>
</dbReference>
<evidence type="ECO:0000313" key="3">
    <source>
        <dbReference type="Proteomes" id="UP001165090"/>
    </source>
</evidence>
<accession>A0ABQ5SDH6</accession>
<proteinExistence type="predicted"/>
<sequence>MPSRGTFRRSAANARAKAPETQQPPLWEHLQRIAVGNHSFTPAEVQDMVNTVARLGAVNGNTFLCSANFETVAGVIVLWGLAVRKSGPAAQGVSEEARNCYRKLRAVMFTQVLPFFKLPGYAPGTSKQYLCMDLILDTQVLRCYALLLSELAEAMRDRLNRRLVQAALEVMNEVIGLVCSIHVFICSAGPCMASQPMGASGLYVKPWHDELHASKLFDAWSLCYLHCSKWEDVADQVSLALYRFSAILRDIFPDAWAELYMVSPHLKYLTTLHCVQVLDTLDGMGMYGLPEDANSLPLMAAGGGVYRAYHPGTLSLTLLCVTQDCWSAVLNSSLNILMRAGDDNDDDGDDDKSGFWELRFVVGQKVPPELAVSDRKLWALTQVRLAALADDISPLKARCVFEICIRTVSAFVSSIRRFGSGLELQPSIAIATVRSSLVCACHCLNFLAYLDLRFGDMRVRGSDSGRLAKLWNAFVVAVETTLQDLQQPSLRPDQLWRQRLQHLDQLLHPQRDSCRGGSGAKLHVNPMWYDILMKCPVFMPLLKGPAMEPTWPAPDLLAKTAIDAGLIGLLERLMREKGCFDPLTGSVHWVWLLVMASPDHLTALLVTAAKAMRRVEVGWRQHRSSRGLGAETVKEDCLDDLLAPLEWLSQVLNVGTLCATIDAIQARVGHDLTPGAAAAPGTEGQDEGSGIGAVSSSGRDSSSFGGGGDGSTGHADKVHAWIRNLGLFYSFTAEHILSRAFRLFRRLVKSLALGLLPPGYVLIPKLFPKYACDFLDWCMLLLATYMRKAEMAELTGENSSTSTVQDVATATTATPMAAAAAAATAAEEAAEWKELLLGGDANLLSVLTICVQALRCTLPAEGTSRLAKSVAKALSMACWAFPKELFQAESKEALQGGDSKNELRARIHSDVLEPLLGPTGFLPDAAFLSALTQGRPDACIGDVFGGSVNGKMHRFQATAVLMEPPSRLRKLLPLRMCCNPFCENLTGKSERFLTRVHCGGRGGCSDATFCSQQCRKEHLRMEPLLECEDRATRTIIRF</sequence>
<comment type="caution">
    <text evidence="2">The sequence shown here is derived from an EMBL/GenBank/DDBJ whole genome shotgun (WGS) entry which is preliminary data.</text>
</comment>
<dbReference type="EMBL" id="BSDZ01000079">
    <property type="protein sequence ID" value="GLI67936.1"/>
    <property type="molecule type" value="Genomic_DNA"/>
</dbReference>
<evidence type="ECO:0000256" key="1">
    <source>
        <dbReference type="SAM" id="MobiDB-lite"/>
    </source>
</evidence>
<evidence type="ECO:0008006" key="4">
    <source>
        <dbReference type="Google" id="ProtNLM"/>
    </source>
</evidence>
<evidence type="ECO:0000313" key="2">
    <source>
        <dbReference type="EMBL" id="GLI67936.1"/>
    </source>
</evidence>
<organism evidence="2 3">
    <name type="scientific">Volvox africanus</name>
    <dbReference type="NCBI Taxonomy" id="51714"/>
    <lineage>
        <taxon>Eukaryota</taxon>
        <taxon>Viridiplantae</taxon>
        <taxon>Chlorophyta</taxon>
        <taxon>core chlorophytes</taxon>
        <taxon>Chlorophyceae</taxon>
        <taxon>CS clade</taxon>
        <taxon>Chlamydomonadales</taxon>
        <taxon>Volvocaceae</taxon>
        <taxon>Volvox</taxon>
    </lineage>
</organism>
<keyword evidence="3" id="KW-1185">Reference proteome</keyword>
<feature type="region of interest" description="Disordered" evidence="1">
    <location>
        <begin position="1"/>
        <end position="23"/>
    </location>
</feature>
<name>A0ABQ5SDH6_9CHLO</name>